<protein>
    <submittedName>
        <fullName evidence="1">Uncharacterized protein</fullName>
    </submittedName>
</protein>
<accession>A0A246WQ00</accession>
<reference evidence="1 2" key="1">
    <citation type="submission" date="2017-06" db="EMBL/GenBank/DDBJ databases">
        <title>Herbaspirillum phytohormonus sp. nov., isolated from the root nodule of Robinia pseudoacacia in lead-zinc mine.</title>
        <authorList>
            <person name="Fan M."/>
            <person name="Lin Y."/>
        </authorList>
    </citation>
    <scope>NUCLEOTIDE SEQUENCE [LARGE SCALE GENOMIC DNA]</scope>
    <source>
        <strain evidence="1 2">HZ10</strain>
    </source>
</reference>
<dbReference type="EMBL" id="NJGU01000007">
    <property type="protein sequence ID" value="OWY28444.1"/>
    <property type="molecule type" value="Genomic_DNA"/>
</dbReference>
<comment type="caution">
    <text evidence="1">The sequence shown here is derived from an EMBL/GenBank/DDBJ whole genome shotgun (WGS) entry which is preliminary data.</text>
</comment>
<dbReference type="RefSeq" id="WP_088751551.1">
    <property type="nucleotide sequence ID" value="NZ_NJGU01000007.1"/>
</dbReference>
<gene>
    <name evidence="1" type="ORF">CEJ42_14515</name>
</gene>
<evidence type="ECO:0000313" key="1">
    <source>
        <dbReference type="EMBL" id="OWY28444.1"/>
    </source>
</evidence>
<organism evidence="1 2">
    <name type="scientific">Herbaspirillum robiniae</name>
    <dbReference type="NCBI Taxonomy" id="2014887"/>
    <lineage>
        <taxon>Bacteria</taxon>
        <taxon>Pseudomonadati</taxon>
        <taxon>Pseudomonadota</taxon>
        <taxon>Betaproteobacteria</taxon>
        <taxon>Burkholderiales</taxon>
        <taxon>Oxalobacteraceae</taxon>
        <taxon>Herbaspirillum</taxon>
    </lineage>
</organism>
<dbReference type="Proteomes" id="UP000197596">
    <property type="component" value="Unassembled WGS sequence"/>
</dbReference>
<dbReference type="AlphaFoldDB" id="A0A246WQ00"/>
<sequence>MPTLRGSYRRLEAPSDIFYLEISYQIGPSIRWAATISGGSREVEAMSGELELRPKSDIFIRDAIISTVRSRVKSALDAMTAAP</sequence>
<proteinExistence type="predicted"/>
<evidence type="ECO:0000313" key="2">
    <source>
        <dbReference type="Proteomes" id="UP000197596"/>
    </source>
</evidence>
<name>A0A246WQ00_9BURK</name>